<sequence length="74" mass="8406">MTSKCLICSKELRVGENTTKLVNGIVKKNPFGGFQFIQDESFEVQGYVHLKCLLDLFRDKHNGKEKNAKIGTFI</sequence>
<dbReference type="AlphaFoldDB" id="X0RIV9"/>
<dbReference type="EMBL" id="BARS01003813">
    <property type="protein sequence ID" value="GAF68713.1"/>
    <property type="molecule type" value="Genomic_DNA"/>
</dbReference>
<name>X0RIV9_9ZZZZ</name>
<reference evidence="1" key="1">
    <citation type="journal article" date="2014" name="Front. Microbiol.">
        <title>High frequency of phylogenetically diverse reductive dehalogenase-homologous genes in deep subseafloor sedimentary metagenomes.</title>
        <authorList>
            <person name="Kawai M."/>
            <person name="Futagami T."/>
            <person name="Toyoda A."/>
            <person name="Takaki Y."/>
            <person name="Nishi S."/>
            <person name="Hori S."/>
            <person name="Arai W."/>
            <person name="Tsubouchi T."/>
            <person name="Morono Y."/>
            <person name="Uchiyama I."/>
            <person name="Ito T."/>
            <person name="Fujiyama A."/>
            <person name="Inagaki F."/>
            <person name="Takami H."/>
        </authorList>
    </citation>
    <scope>NUCLEOTIDE SEQUENCE</scope>
    <source>
        <strain evidence="1">Expedition CK06-06</strain>
    </source>
</reference>
<proteinExistence type="predicted"/>
<protein>
    <submittedName>
        <fullName evidence="1">Uncharacterized protein</fullName>
    </submittedName>
</protein>
<gene>
    <name evidence="1" type="ORF">S01H1_07389</name>
</gene>
<accession>X0RIV9</accession>
<organism evidence="1">
    <name type="scientific">marine sediment metagenome</name>
    <dbReference type="NCBI Taxonomy" id="412755"/>
    <lineage>
        <taxon>unclassified sequences</taxon>
        <taxon>metagenomes</taxon>
        <taxon>ecological metagenomes</taxon>
    </lineage>
</organism>
<evidence type="ECO:0000313" key="1">
    <source>
        <dbReference type="EMBL" id="GAF68713.1"/>
    </source>
</evidence>
<comment type="caution">
    <text evidence="1">The sequence shown here is derived from an EMBL/GenBank/DDBJ whole genome shotgun (WGS) entry which is preliminary data.</text>
</comment>